<dbReference type="AlphaFoldDB" id="A0A5J4VQ92"/>
<reference evidence="1 2" key="1">
    <citation type="submission" date="2019-03" db="EMBL/GenBank/DDBJ databases">
        <title>Single cell metagenomics reveals metabolic interactions within the superorganism composed of flagellate Streblomastix strix and complex community of Bacteroidetes bacteria on its surface.</title>
        <authorList>
            <person name="Treitli S.C."/>
            <person name="Kolisko M."/>
            <person name="Husnik F."/>
            <person name="Keeling P."/>
            <person name="Hampl V."/>
        </authorList>
    </citation>
    <scope>NUCLEOTIDE SEQUENCE [LARGE SCALE GENOMIC DNA]</scope>
    <source>
        <strain evidence="1">ST1C</strain>
    </source>
</reference>
<sequence length="218" mass="25515">MTQMKPVNLFENSAQPIFIETYKEMGVNEYADFEKYLMEQAPEDLWDMPKQTNVLGVDNNKVLFIETDQFRNMIIITEVEKKYKYSFTPIDPKFFGGEKIVHINHHVWDAYVTETGRVIITRGMYKEHKEFVTELTTPQKVLQLPFHVRLLKTLILTKKTHYTALRDDGRIYSIKYDNGEVRESTDYVTDLVKADGEGAGMIIKHFAHVAVSFYFLLE</sequence>
<protein>
    <submittedName>
        <fullName evidence="1">Uncharacterized protein</fullName>
    </submittedName>
</protein>
<evidence type="ECO:0000313" key="2">
    <source>
        <dbReference type="Proteomes" id="UP000324800"/>
    </source>
</evidence>
<accession>A0A5J4VQ92</accession>
<evidence type="ECO:0000313" key="1">
    <source>
        <dbReference type="EMBL" id="KAA6384519.1"/>
    </source>
</evidence>
<dbReference type="Proteomes" id="UP000324800">
    <property type="component" value="Unassembled WGS sequence"/>
</dbReference>
<dbReference type="EMBL" id="SNRW01005720">
    <property type="protein sequence ID" value="KAA6384519.1"/>
    <property type="molecule type" value="Genomic_DNA"/>
</dbReference>
<organism evidence="1 2">
    <name type="scientific">Streblomastix strix</name>
    <dbReference type="NCBI Taxonomy" id="222440"/>
    <lineage>
        <taxon>Eukaryota</taxon>
        <taxon>Metamonada</taxon>
        <taxon>Preaxostyla</taxon>
        <taxon>Oxymonadida</taxon>
        <taxon>Streblomastigidae</taxon>
        <taxon>Streblomastix</taxon>
    </lineage>
</organism>
<comment type="caution">
    <text evidence="1">The sequence shown here is derived from an EMBL/GenBank/DDBJ whole genome shotgun (WGS) entry which is preliminary data.</text>
</comment>
<proteinExistence type="predicted"/>
<name>A0A5J4VQ92_9EUKA</name>
<gene>
    <name evidence="1" type="ORF">EZS28_019953</name>
</gene>